<evidence type="ECO:0000313" key="3">
    <source>
        <dbReference type="Proteomes" id="UP000054270"/>
    </source>
</evidence>
<keyword evidence="3" id="KW-1185">Reference proteome</keyword>
<feature type="region of interest" description="Disordered" evidence="1">
    <location>
        <begin position="1"/>
        <end position="28"/>
    </location>
</feature>
<evidence type="ECO:0000256" key="1">
    <source>
        <dbReference type="SAM" id="MobiDB-lite"/>
    </source>
</evidence>
<sequence>MDRQLEPASGDIDIDKVSTDDDSLSESSTHVRVWESPNLLPLAFSMSGNTIGITPRIEHAPRAVRIRGDPELIFIEKTKRTISGREVGSGRHAGTKARAVQGFSRELGEQKPFVSCYRGYFRYLSCCRCAFCHCASVEDYCGSRREWGLQGDCWFGETVQIRTPQ</sequence>
<gene>
    <name evidence="2" type="ORF">HYPSUDRAFT_444027</name>
</gene>
<protein>
    <submittedName>
        <fullName evidence="2">Uncharacterized protein</fullName>
    </submittedName>
</protein>
<accession>A0A0D2N5I8</accession>
<organism evidence="2 3">
    <name type="scientific">Hypholoma sublateritium (strain FD-334 SS-4)</name>
    <dbReference type="NCBI Taxonomy" id="945553"/>
    <lineage>
        <taxon>Eukaryota</taxon>
        <taxon>Fungi</taxon>
        <taxon>Dikarya</taxon>
        <taxon>Basidiomycota</taxon>
        <taxon>Agaricomycotina</taxon>
        <taxon>Agaricomycetes</taxon>
        <taxon>Agaricomycetidae</taxon>
        <taxon>Agaricales</taxon>
        <taxon>Agaricineae</taxon>
        <taxon>Strophariaceae</taxon>
        <taxon>Hypholoma</taxon>
    </lineage>
</organism>
<proteinExistence type="predicted"/>
<evidence type="ECO:0000313" key="2">
    <source>
        <dbReference type="EMBL" id="KJA14444.1"/>
    </source>
</evidence>
<name>A0A0D2N5I8_HYPSF</name>
<dbReference type="Proteomes" id="UP000054270">
    <property type="component" value="Unassembled WGS sequence"/>
</dbReference>
<reference evidence="3" key="1">
    <citation type="submission" date="2014-04" db="EMBL/GenBank/DDBJ databases">
        <title>Evolutionary Origins and Diversification of the Mycorrhizal Mutualists.</title>
        <authorList>
            <consortium name="DOE Joint Genome Institute"/>
            <consortium name="Mycorrhizal Genomics Consortium"/>
            <person name="Kohler A."/>
            <person name="Kuo A."/>
            <person name="Nagy L.G."/>
            <person name="Floudas D."/>
            <person name="Copeland A."/>
            <person name="Barry K.W."/>
            <person name="Cichocki N."/>
            <person name="Veneault-Fourrey C."/>
            <person name="LaButti K."/>
            <person name="Lindquist E.A."/>
            <person name="Lipzen A."/>
            <person name="Lundell T."/>
            <person name="Morin E."/>
            <person name="Murat C."/>
            <person name="Riley R."/>
            <person name="Ohm R."/>
            <person name="Sun H."/>
            <person name="Tunlid A."/>
            <person name="Henrissat B."/>
            <person name="Grigoriev I.V."/>
            <person name="Hibbett D.S."/>
            <person name="Martin F."/>
        </authorList>
    </citation>
    <scope>NUCLEOTIDE SEQUENCE [LARGE SCALE GENOMIC DNA]</scope>
    <source>
        <strain evidence="3">FD-334 SS-4</strain>
    </source>
</reference>
<dbReference type="EMBL" id="KN817678">
    <property type="protein sequence ID" value="KJA14444.1"/>
    <property type="molecule type" value="Genomic_DNA"/>
</dbReference>
<dbReference type="AlphaFoldDB" id="A0A0D2N5I8"/>